<evidence type="ECO:0000256" key="7">
    <source>
        <dbReference type="RuleBase" id="RU363032"/>
    </source>
</evidence>
<feature type="transmembrane region" description="Helical" evidence="7">
    <location>
        <begin position="76"/>
        <end position="97"/>
    </location>
</feature>
<feature type="transmembrane region" description="Helical" evidence="7">
    <location>
        <begin position="355"/>
        <end position="378"/>
    </location>
</feature>
<evidence type="ECO:0000313" key="10">
    <source>
        <dbReference type="EMBL" id="GAA4394633.1"/>
    </source>
</evidence>
<gene>
    <name evidence="10" type="ORF">GCM10023167_24270</name>
</gene>
<feature type="transmembrane region" description="Helical" evidence="7">
    <location>
        <begin position="205"/>
        <end position="230"/>
    </location>
</feature>
<dbReference type="InterPro" id="IPR045621">
    <property type="entry name" value="BPD_transp_1_N"/>
</dbReference>
<keyword evidence="4 7" id="KW-0812">Transmembrane</keyword>
<keyword evidence="2 7" id="KW-0813">Transport</keyword>
<dbReference type="Pfam" id="PF19300">
    <property type="entry name" value="BPD_transp_1_N"/>
    <property type="match status" value="1"/>
</dbReference>
<comment type="similarity">
    <text evidence="7">Belongs to the binding-protein-dependent transport system permease family.</text>
</comment>
<evidence type="ECO:0000256" key="4">
    <source>
        <dbReference type="ARBA" id="ARBA00022692"/>
    </source>
</evidence>
<evidence type="ECO:0000259" key="9">
    <source>
        <dbReference type="PROSITE" id="PS50928"/>
    </source>
</evidence>
<dbReference type="Gene3D" id="1.10.3720.10">
    <property type="entry name" value="MetI-like"/>
    <property type="match status" value="1"/>
</dbReference>
<evidence type="ECO:0000256" key="8">
    <source>
        <dbReference type="SAM" id="MobiDB-lite"/>
    </source>
</evidence>
<feature type="domain" description="ABC transmembrane type-1" evidence="9">
    <location>
        <begin position="163"/>
        <end position="378"/>
    </location>
</feature>
<organism evidence="10 11">
    <name type="scientific">Brevibacterium pityocampae</name>
    <dbReference type="NCBI Taxonomy" id="506594"/>
    <lineage>
        <taxon>Bacteria</taxon>
        <taxon>Bacillati</taxon>
        <taxon>Actinomycetota</taxon>
        <taxon>Actinomycetes</taxon>
        <taxon>Micrococcales</taxon>
        <taxon>Brevibacteriaceae</taxon>
        <taxon>Brevibacterium</taxon>
    </lineage>
</organism>
<dbReference type="RefSeq" id="WP_295689629.1">
    <property type="nucleotide sequence ID" value="NZ_BAABGL010000033.1"/>
</dbReference>
<evidence type="ECO:0000256" key="2">
    <source>
        <dbReference type="ARBA" id="ARBA00022448"/>
    </source>
</evidence>
<keyword evidence="3" id="KW-1003">Cell membrane</keyword>
<evidence type="ECO:0000256" key="3">
    <source>
        <dbReference type="ARBA" id="ARBA00022475"/>
    </source>
</evidence>
<evidence type="ECO:0000256" key="5">
    <source>
        <dbReference type="ARBA" id="ARBA00022989"/>
    </source>
</evidence>
<comment type="subcellular location">
    <subcellularLocation>
        <location evidence="1 7">Cell membrane</location>
        <topology evidence="1 7">Multi-pass membrane protein</topology>
    </subcellularLocation>
</comment>
<reference evidence="11" key="1">
    <citation type="journal article" date="2019" name="Int. J. Syst. Evol. Microbiol.">
        <title>The Global Catalogue of Microorganisms (GCM) 10K type strain sequencing project: providing services to taxonomists for standard genome sequencing and annotation.</title>
        <authorList>
            <consortium name="The Broad Institute Genomics Platform"/>
            <consortium name="The Broad Institute Genome Sequencing Center for Infectious Disease"/>
            <person name="Wu L."/>
            <person name="Ma J."/>
        </authorList>
    </citation>
    <scope>NUCLEOTIDE SEQUENCE [LARGE SCALE GENOMIC DNA]</scope>
    <source>
        <strain evidence="11">JCM 17808</strain>
    </source>
</reference>
<dbReference type="CDD" id="cd06261">
    <property type="entry name" value="TM_PBP2"/>
    <property type="match status" value="1"/>
</dbReference>
<comment type="caution">
    <text evidence="10">The sequence shown here is derived from an EMBL/GenBank/DDBJ whole genome shotgun (WGS) entry which is preliminary data.</text>
</comment>
<dbReference type="Proteomes" id="UP001500642">
    <property type="component" value="Unassembled WGS sequence"/>
</dbReference>
<feature type="transmembrane region" description="Helical" evidence="7">
    <location>
        <begin position="162"/>
        <end position="184"/>
    </location>
</feature>
<feature type="transmembrane region" description="Helical" evidence="7">
    <location>
        <begin position="255"/>
        <end position="273"/>
    </location>
</feature>
<keyword evidence="11" id="KW-1185">Reference proteome</keyword>
<evidence type="ECO:0000313" key="11">
    <source>
        <dbReference type="Proteomes" id="UP001500642"/>
    </source>
</evidence>
<dbReference type="InterPro" id="IPR035906">
    <property type="entry name" value="MetI-like_sf"/>
</dbReference>
<feature type="region of interest" description="Disordered" evidence="8">
    <location>
        <begin position="1"/>
        <end position="60"/>
    </location>
</feature>
<evidence type="ECO:0000256" key="1">
    <source>
        <dbReference type="ARBA" id="ARBA00004651"/>
    </source>
</evidence>
<dbReference type="SUPFAM" id="SSF161098">
    <property type="entry name" value="MetI-like"/>
    <property type="match status" value="1"/>
</dbReference>
<sequence>MSANPPSAEPPVDPHVGDPAVAEPRTAAGEDPTRGPAPGAPQDIAPRNGAPQDIASQDIDEPPAGTSFLAYFGRKLGGAAISMLMVILLGFFAFRILPGDPVAKIARERPMTAEQVAALRAEYGLDQPLLVQFWDYLTGIFTGDMGESYVYQQSVSSLIAQYAWPTLLLTGTAAIIAIVLGLWMGQLAAWKRNSLFDKATTGTSLILWSVPTFWLALILLMVFGGTLQWLPTGGMVSPGVEPGTFAYVIDVAEHLILPVITMVAVIYAQYLLVMRASLLEEMSADYLTTARAKGLNEDGVRRKHAVPNALLPTVTLVFMHIGGLIAGAVTVETVFSWPGLGKLTYEAISGPDLPLLQGTFVVFSAAIIVMNLIADLLYRQLDPRVRRA</sequence>
<proteinExistence type="inferred from homology"/>
<keyword evidence="5 7" id="KW-1133">Transmembrane helix</keyword>
<dbReference type="PROSITE" id="PS50928">
    <property type="entry name" value="ABC_TM1"/>
    <property type="match status" value="1"/>
</dbReference>
<dbReference type="PANTHER" id="PTHR43376">
    <property type="entry name" value="OLIGOPEPTIDE TRANSPORT SYSTEM PERMEASE PROTEIN"/>
    <property type="match status" value="1"/>
</dbReference>
<protein>
    <submittedName>
        <fullName evidence="10">ABC transporter permease</fullName>
    </submittedName>
</protein>
<name>A0ABP8JQV8_9MICO</name>
<accession>A0ABP8JQV8</accession>
<dbReference type="PANTHER" id="PTHR43376:SF1">
    <property type="entry name" value="OLIGOPEPTIDE TRANSPORT SYSTEM PERMEASE PROTEIN"/>
    <property type="match status" value="1"/>
</dbReference>
<keyword evidence="6 7" id="KW-0472">Membrane</keyword>
<dbReference type="EMBL" id="BAABGL010000033">
    <property type="protein sequence ID" value="GAA4394633.1"/>
    <property type="molecule type" value="Genomic_DNA"/>
</dbReference>
<evidence type="ECO:0000256" key="6">
    <source>
        <dbReference type="ARBA" id="ARBA00023136"/>
    </source>
</evidence>
<dbReference type="Pfam" id="PF00528">
    <property type="entry name" value="BPD_transp_1"/>
    <property type="match status" value="1"/>
</dbReference>
<dbReference type="InterPro" id="IPR000515">
    <property type="entry name" value="MetI-like"/>
</dbReference>
<feature type="transmembrane region" description="Helical" evidence="7">
    <location>
        <begin position="309"/>
        <end position="335"/>
    </location>
</feature>